<dbReference type="Proteomes" id="UP000682733">
    <property type="component" value="Unassembled WGS sequence"/>
</dbReference>
<evidence type="ECO:0000313" key="2">
    <source>
        <dbReference type="EMBL" id="CAF0823685.1"/>
    </source>
</evidence>
<dbReference type="EMBL" id="CAJOBC010072590">
    <property type="protein sequence ID" value="CAF4247633.1"/>
    <property type="molecule type" value="Genomic_DNA"/>
</dbReference>
<name>A0A815IMG8_9BILA</name>
<dbReference type="EMBL" id="CAJOBA010001663">
    <property type="protein sequence ID" value="CAF3608070.1"/>
    <property type="molecule type" value="Genomic_DNA"/>
</dbReference>
<evidence type="ECO:0000256" key="1">
    <source>
        <dbReference type="SAM" id="MobiDB-lite"/>
    </source>
</evidence>
<dbReference type="Proteomes" id="UP000681722">
    <property type="component" value="Unassembled WGS sequence"/>
</dbReference>
<gene>
    <name evidence="3" type="ORF">GPM918_LOCUS31601</name>
    <name evidence="2" type="ORF">OVA965_LOCUS5780</name>
    <name evidence="5" type="ORF">SRO942_LOCUS32250</name>
    <name evidence="4" type="ORF">TMI583_LOCUS5777</name>
</gene>
<evidence type="ECO:0000313" key="5">
    <source>
        <dbReference type="EMBL" id="CAF4247633.1"/>
    </source>
</evidence>
<sequence length="75" mass="8340">MSEHPSCESSSAKDSTKKSQQKSKIAYCTTSSTTLSVKEISKVTDLEARWVCLDVRPTVTAEDEELRMLIQECIA</sequence>
<keyword evidence="6" id="KW-1185">Reference proteome</keyword>
<evidence type="ECO:0000313" key="4">
    <source>
        <dbReference type="EMBL" id="CAF3608070.1"/>
    </source>
</evidence>
<dbReference type="EMBL" id="CAJNOQ010015646">
    <property type="protein sequence ID" value="CAF1365623.1"/>
    <property type="molecule type" value="Genomic_DNA"/>
</dbReference>
<organism evidence="3 6">
    <name type="scientific">Didymodactylos carnosus</name>
    <dbReference type="NCBI Taxonomy" id="1234261"/>
    <lineage>
        <taxon>Eukaryota</taxon>
        <taxon>Metazoa</taxon>
        <taxon>Spiralia</taxon>
        <taxon>Gnathifera</taxon>
        <taxon>Rotifera</taxon>
        <taxon>Eurotatoria</taxon>
        <taxon>Bdelloidea</taxon>
        <taxon>Philodinida</taxon>
        <taxon>Philodinidae</taxon>
        <taxon>Didymodactylos</taxon>
    </lineage>
</organism>
<accession>A0A815IMG8</accession>
<proteinExistence type="predicted"/>
<evidence type="ECO:0000313" key="3">
    <source>
        <dbReference type="EMBL" id="CAF1365623.1"/>
    </source>
</evidence>
<protein>
    <submittedName>
        <fullName evidence="3">Uncharacterized protein</fullName>
    </submittedName>
</protein>
<evidence type="ECO:0000313" key="6">
    <source>
        <dbReference type="Proteomes" id="UP000663829"/>
    </source>
</evidence>
<dbReference type="EMBL" id="CAJNOK010001663">
    <property type="protein sequence ID" value="CAF0823685.1"/>
    <property type="molecule type" value="Genomic_DNA"/>
</dbReference>
<dbReference type="Proteomes" id="UP000677228">
    <property type="component" value="Unassembled WGS sequence"/>
</dbReference>
<dbReference type="AlphaFoldDB" id="A0A815IMG8"/>
<dbReference type="Proteomes" id="UP000663829">
    <property type="component" value="Unassembled WGS sequence"/>
</dbReference>
<feature type="region of interest" description="Disordered" evidence="1">
    <location>
        <begin position="1"/>
        <end position="24"/>
    </location>
</feature>
<comment type="caution">
    <text evidence="3">The sequence shown here is derived from an EMBL/GenBank/DDBJ whole genome shotgun (WGS) entry which is preliminary data.</text>
</comment>
<reference evidence="3" key="1">
    <citation type="submission" date="2021-02" db="EMBL/GenBank/DDBJ databases">
        <authorList>
            <person name="Nowell W R."/>
        </authorList>
    </citation>
    <scope>NUCLEOTIDE SEQUENCE</scope>
</reference>